<gene>
    <name evidence="3" type="ORF">SteCoe_26061</name>
</gene>
<evidence type="ECO:0000313" key="4">
    <source>
        <dbReference type="Proteomes" id="UP000187209"/>
    </source>
</evidence>
<feature type="compositionally biased region" description="Basic and acidic residues" evidence="2">
    <location>
        <begin position="127"/>
        <end position="137"/>
    </location>
</feature>
<proteinExistence type="predicted"/>
<evidence type="ECO:0000256" key="1">
    <source>
        <dbReference type="SAM" id="Coils"/>
    </source>
</evidence>
<dbReference type="EMBL" id="MPUH01000721">
    <property type="protein sequence ID" value="OMJ74920.1"/>
    <property type="molecule type" value="Genomic_DNA"/>
</dbReference>
<dbReference type="Proteomes" id="UP000187209">
    <property type="component" value="Unassembled WGS sequence"/>
</dbReference>
<dbReference type="OrthoDB" id="324719at2759"/>
<sequence>MNRINDSLARAMEEIDYNIETSSAEEADILRVDIDKLRSSTEDEILKLREEYLQRESELLNQLSEEEKIAMINSRPECLFSECSPLVIDDSKAFNEYNEKDSQLWTSSKDNMKSVNKSNRDFSFSPERSKKTPKDDLAELESRIKAEMEAEYSKSEADLVKEYEGKMENAVRDVEIKLNQYWESRADELEEKIKALEDSKPKTAKDLDKKYQEYYEELLEKEKEELAEELEGKIREKYELLLQQEMSSTSGLDFETERQIREEMEYAFQQRLRDEKQAWEAEIEANIMHELRKKSDFSLKQKIEAIEDRVKNEATQEINNKISEIKKQADEKISKYLTDSQKDDIEALRQTFKDEYKQKLRSEQDSTLKAYLDPKQKMLIEQELRKELAEKLEKEIYEEAEQNLRVKVKNELADLYKNRQKKLRQDMKNKLKHAEEKLNEQCKSEIEQQVAEIVVKREKELMSDYKKQLERNKKEIEAQLTKEFEAKYLKEREALNDELTEITKNKALLTAQLKSVKQQKKEELSRIKKQREEIHEKLQELAQPVLEVKPTPPPVKSHIFSNEDFEENYHENKSAISPIPPNESVEKVKTTSYFQHEPVVVEQVARKIPSPIVQEKNEIENRRRLLPRYNTQDLLNQILSQNNEEIRKAHKSLEDTQEPPIYYRKLIEHPSKK</sequence>
<name>A0A1R2BDW0_9CILI</name>
<keyword evidence="1" id="KW-0175">Coiled coil</keyword>
<organism evidence="3 4">
    <name type="scientific">Stentor coeruleus</name>
    <dbReference type="NCBI Taxonomy" id="5963"/>
    <lineage>
        <taxon>Eukaryota</taxon>
        <taxon>Sar</taxon>
        <taxon>Alveolata</taxon>
        <taxon>Ciliophora</taxon>
        <taxon>Postciliodesmatophora</taxon>
        <taxon>Heterotrichea</taxon>
        <taxon>Heterotrichida</taxon>
        <taxon>Stentoridae</taxon>
        <taxon>Stentor</taxon>
    </lineage>
</organism>
<comment type="caution">
    <text evidence="3">The sequence shown here is derived from an EMBL/GenBank/DDBJ whole genome shotgun (WGS) entry which is preliminary data.</text>
</comment>
<feature type="region of interest" description="Disordered" evidence="2">
    <location>
        <begin position="108"/>
        <end position="137"/>
    </location>
</feature>
<feature type="coiled-coil region" evidence="1">
    <location>
        <begin position="417"/>
        <end position="541"/>
    </location>
</feature>
<feature type="coiled-coil region" evidence="1">
    <location>
        <begin position="160"/>
        <end position="240"/>
    </location>
</feature>
<protein>
    <submittedName>
        <fullName evidence="3">Uncharacterized protein</fullName>
    </submittedName>
</protein>
<feature type="region of interest" description="Disordered" evidence="2">
    <location>
        <begin position="649"/>
        <end position="673"/>
    </location>
</feature>
<evidence type="ECO:0000313" key="3">
    <source>
        <dbReference type="EMBL" id="OMJ74920.1"/>
    </source>
</evidence>
<reference evidence="3 4" key="1">
    <citation type="submission" date="2016-11" db="EMBL/GenBank/DDBJ databases">
        <title>The macronuclear genome of Stentor coeruleus: a giant cell with tiny introns.</title>
        <authorList>
            <person name="Slabodnick M."/>
            <person name="Ruby J.G."/>
            <person name="Reiff S.B."/>
            <person name="Swart E.C."/>
            <person name="Gosai S."/>
            <person name="Prabakaran S."/>
            <person name="Witkowska E."/>
            <person name="Larue G.E."/>
            <person name="Fisher S."/>
            <person name="Freeman R.M."/>
            <person name="Gunawardena J."/>
            <person name="Chu W."/>
            <person name="Stover N.A."/>
            <person name="Gregory B.D."/>
            <person name="Nowacki M."/>
            <person name="Derisi J."/>
            <person name="Roy S.W."/>
            <person name="Marshall W.F."/>
            <person name="Sood P."/>
        </authorList>
    </citation>
    <scope>NUCLEOTIDE SEQUENCE [LARGE SCALE GENOMIC DNA]</scope>
    <source>
        <strain evidence="3">WM001</strain>
    </source>
</reference>
<dbReference type="AlphaFoldDB" id="A0A1R2BDW0"/>
<feature type="compositionally biased region" description="Polar residues" evidence="2">
    <location>
        <begin position="108"/>
        <end position="117"/>
    </location>
</feature>
<accession>A0A1R2BDW0</accession>
<evidence type="ECO:0000256" key="2">
    <source>
        <dbReference type="SAM" id="MobiDB-lite"/>
    </source>
</evidence>
<keyword evidence="4" id="KW-1185">Reference proteome</keyword>